<evidence type="ECO:0000313" key="4">
    <source>
        <dbReference type="Proteomes" id="UP000036987"/>
    </source>
</evidence>
<dbReference type="Pfam" id="PF08613">
    <property type="entry name" value="Cyclin"/>
    <property type="match status" value="1"/>
</dbReference>
<organism evidence="3 4">
    <name type="scientific">Zostera marina</name>
    <name type="common">Eelgrass</name>
    <dbReference type="NCBI Taxonomy" id="29655"/>
    <lineage>
        <taxon>Eukaryota</taxon>
        <taxon>Viridiplantae</taxon>
        <taxon>Streptophyta</taxon>
        <taxon>Embryophyta</taxon>
        <taxon>Tracheophyta</taxon>
        <taxon>Spermatophyta</taxon>
        <taxon>Magnoliopsida</taxon>
        <taxon>Liliopsida</taxon>
        <taxon>Zosteraceae</taxon>
        <taxon>Zostera</taxon>
    </lineage>
</organism>
<accession>A0A0K9NTV4</accession>
<dbReference type="EMBL" id="LFYR01001650">
    <property type="protein sequence ID" value="KMZ60063.1"/>
    <property type="molecule type" value="Genomic_DNA"/>
</dbReference>
<gene>
    <name evidence="3" type="ORF">ZOSMA_613G00010</name>
</gene>
<dbReference type="AlphaFoldDB" id="A0A0K9NTV4"/>
<proteinExistence type="predicted"/>
<keyword evidence="4" id="KW-1185">Reference proteome</keyword>
<dbReference type="PANTHER" id="PTHR15615">
    <property type="match status" value="1"/>
</dbReference>
<sequence length="120" mass="14533">MIVNKFIDDIYVVYSDGLIYHYFHFQLLLWSVLSDDGFIIYIWYKNLSFADVGCLSLKEMNMIEVQFIFKMDFKFNVTPDDFNQYSSFMERQMQFENPSINDYLLRTQLVFPFSAEEEFE</sequence>
<evidence type="ECO:0000256" key="1">
    <source>
        <dbReference type="ARBA" id="ARBA00022618"/>
    </source>
</evidence>
<keyword evidence="2" id="KW-0131">Cell cycle</keyword>
<dbReference type="InterPro" id="IPR013922">
    <property type="entry name" value="Cyclin_PHO80-like"/>
</dbReference>
<protein>
    <submittedName>
        <fullName evidence="3">Uncharacterized protein</fullName>
    </submittedName>
</protein>
<name>A0A0K9NTV4_ZOSMR</name>
<dbReference type="Gene3D" id="1.10.472.10">
    <property type="entry name" value="Cyclin-like"/>
    <property type="match status" value="1"/>
</dbReference>
<reference evidence="4" key="1">
    <citation type="journal article" date="2016" name="Nature">
        <title>The genome of the seagrass Zostera marina reveals angiosperm adaptation to the sea.</title>
        <authorList>
            <person name="Olsen J.L."/>
            <person name="Rouze P."/>
            <person name="Verhelst B."/>
            <person name="Lin Y.-C."/>
            <person name="Bayer T."/>
            <person name="Collen J."/>
            <person name="Dattolo E."/>
            <person name="De Paoli E."/>
            <person name="Dittami S."/>
            <person name="Maumus F."/>
            <person name="Michel G."/>
            <person name="Kersting A."/>
            <person name="Lauritano C."/>
            <person name="Lohaus R."/>
            <person name="Toepel M."/>
            <person name="Tonon T."/>
            <person name="Vanneste K."/>
            <person name="Amirebrahimi M."/>
            <person name="Brakel J."/>
            <person name="Bostroem C."/>
            <person name="Chovatia M."/>
            <person name="Grimwood J."/>
            <person name="Jenkins J.W."/>
            <person name="Jueterbock A."/>
            <person name="Mraz A."/>
            <person name="Stam W.T."/>
            <person name="Tice H."/>
            <person name="Bornberg-Bauer E."/>
            <person name="Green P.J."/>
            <person name="Pearson G.A."/>
            <person name="Procaccini G."/>
            <person name="Duarte C.M."/>
            <person name="Schmutz J."/>
            <person name="Reusch T.B.H."/>
            <person name="Van de Peer Y."/>
        </authorList>
    </citation>
    <scope>NUCLEOTIDE SEQUENCE [LARGE SCALE GENOMIC DNA]</scope>
    <source>
        <strain evidence="4">cv. Finnish</strain>
    </source>
</reference>
<dbReference type="Proteomes" id="UP000036987">
    <property type="component" value="Unassembled WGS sequence"/>
</dbReference>
<evidence type="ECO:0000256" key="2">
    <source>
        <dbReference type="ARBA" id="ARBA00023306"/>
    </source>
</evidence>
<dbReference type="GO" id="GO:0051301">
    <property type="term" value="P:cell division"/>
    <property type="evidence" value="ECO:0007669"/>
    <property type="project" value="UniProtKB-KW"/>
</dbReference>
<dbReference type="GO" id="GO:0019901">
    <property type="term" value="F:protein kinase binding"/>
    <property type="evidence" value="ECO:0007669"/>
    <property type="project" value="InterPro"/>
</dbReference>
<keyword evidence="1" id="KW-0132">Cell division</keyword>
<evidence type="ECO:0000313" key="3">
    <source>
        <dbReference type="EMBL" id="KMZ60063.1"/>
    </source>
</evidence>
<dbReference type="OrthoDB" id="1927445at2759"/>
<comment type="caution">
    <text evidence="3">The sequence shown here is derived from an EMBL/GenBank/DDBJ whole genome shotgun (WGS) entry which is preliminary data.</text>
</comment>
<dbReference type="STRING" id="29655.A0A0K9NTV4"/>
<dbReference type="PANTHER" id="PTHR15615:SF91">
    <property type="entry name" value="CYCLIN-P4-1"/>
    <property type="match status" value="1"/>
</dbReference>